<name>A0A9C6U9S0_FRAOC</name>
<feature type="signal peptide" evidence="1">
    <location>
        <begin position="1"/>
        <end position="21"/>
    </location>
</feature>
<dbReference type="KEGG" id="foc:113217828"/>
<dbReference type="RefSeq" id="XP_052126129.1">
    <property type="nucleotide sequence ID" value="XM_052270169.1"/>
</dbReference>
<sequence length="344" mass="37190">MDPSASAALTVALLFLLGCSAAPPLPAPPPPSVPSPVSETSTPTASVLPNAEPVVVFGSGRSLPVSAHRRVLDALHGPGPLTVRLASGEERTFSSGADYVAEAASPAGAELRGAQFIVPAEAFPCEVVADILEIDFAQRTYLVLPGGETVPYIRYMDQHEAGVVSHYPEHGVVPPLLHHLQHDKQDTGAVSYPGSNPYQHQPLYHKQPAVYDWLTPFAADVPQDQLQVALGGTQRLSMKVHDAVLESYESEKPINVDLASGKHVTVKTYDELISKQVDPRYICAQVSLAGGVKVPIATYRAVVDAHKHKGVYVVDPDDHRMLYSEYIEQRKVAKKAKKDKKKHE</sequence>
<organism evidence="2 3">
    <name type="scientific">Frankliniella occidentalis</name>
    <name type="common">Western flower thrips</name>
    <name type="synonym">Euthrips occidentalis</name>
    <dbReference type="NCBI Taxonomy" id="133901"/>
    <lineage>
        <taxon>Eukaryota</taxon>
        <taxon>Metazoa</taxon>
        <taxon>Ecdysozoa</taxon>
        <taxon>Arthropoda</taxon>
        <taxon>Hexapoda</taxon>
        <taxon>Insecta</taxon>
        <taxon>Pterygota</taxon>
        <taxon>Neoptera</taxon>
        <taxon>Paraneoptera</taxon>
        <taxon>Thysanoptera</taxon>
        <taxon>Terebrantia</taxon>
        <taxon>Thripoidea</taxon>
        <taxon>Thripidae</taxon>
        <taxon>Frankliniella</taxon>
    </lineage>
</organism>
<feature type="chain" id="PRO_5039352057" evidence="1">
    <location>
        <begin position="22"/>
        <end position="344"/>
    </location>
</feature>
<gene>
    <name evidence="3" type="primary">LOC113217828</name>
</gene>
<proteinExistence type="predicted"/>
<reference evidence="3" key="1">
    <citation type="submission" date="2025-08" db="UniProtKB">
        <authorList>
            <consortium name="RefSeq"/>
        </authorList>
    </citation>
    <scope>IDENTIFICATION</scope>
    <source>
        <tissue evidence="3">Whole organism</tissue>
    </source>
</reference>
<keyword evidence="2" id="KW-1185">Reference proteome</keyword>
<evidence type="ECO:0000313" key="3">
    <source>
        <dbReference type="RefSeq" id="XP_052126129.1"/>
    </source>
</evidence>
<evidence type="ECO:0000313" key="2">
    <source>
        <dbReference type="Proteomes" id="UP000504606"/>
    </source>
</evidence>
<dbReference type="OrthoDB" id="10426569at2759"/>
<dbReference type="GeneID" id="113217828"/>
<accession>A0A9C6U9S0</accession>
<evidence type="ECO:0000256" key="1">
    <source>
        <dbReference type="SAM" id="SignalP"/>
    </source>
</evidence>
<keyword evidence="1" id="KW-0732">Signal</keyword>
<protein>
    <submittedName>
        <fullName evidence="3">Uncharacterized protein LOC113217828</fullName>
    </submittedName>
</protein>
<dbReference type="AlphaFoldDB" id="A0A9C6U9S0"/>
<dbReference type="Proteomes" id="UP000504606">
    <property type="component" value="Unplaced"/>
</dbReference>